<keyword evidence="4" id="KW-1185">Reference proteome</keyword>
<dbReference type="InterPro" id="IPR000297">
    <property type="entry name" value="PPIase_PpiC"/>
</dbReference>
<feature type="domain" description="PpiC" evidence="2">
    <location>
        <begin position="217"/>
        <end position="318"/>
    </location>
</feature>
<dbReference type="InterPro" id="IPR046357">
    <property type="entry name" value="PPIase_dom_sf"/>
</dbReference>
<feature type="domain" description="PpiC" evidence="2">
    <location>
        <begin position="110"/>
        <end position="212"/>
    </location>
</feature>
<sequence>MLVVTVLSGQDQRTVLLTIDDEPVFVDEFKKVYFKNKDVTITSDPLEFDQYLDLFIHYKLKIKEAKRLGLDKKESYLTELSGYQNQLKSNYVSDTTVSKTLLQEAYDRYMYRVRAKHIIRTVGDHALPKDTLQAYQTLVKLRTSILNGASFEDVALKNSQDPSVSNNKGDLGWFTVFSMVYPFETAAYKTAVGQLSMPFRTPFGYHIVMPIAKEKVAGYATIASLLIRENTDRTGMQAKKKITLLYNQLQQGVSFESLVAAHSEDKVTKKVSGKMKPFKKGGTNSEILENTAFALDTIGAISEPFKTKKGWQIIKLINKQPLESFKEIEDKLRDQIKRDDRSKGITDSFSTKLIEKYKLFLSEESKTFFRTLLSTTPVSEVALSKEDEKKELFSIGAKSISYLDFLTFIKASPSKMEWDTTSIDKLFFTFQSKIARDYYLKNLESENSNYADVLNEYRNGLLLFDLMESNVWNRAQTDSLGLKAFYLQNIDQYQQEKRYKIIKASSVNKKTLEKVKALLQKGISLEQIKSTVNTGDLVLVIFDEVIVPNSELNFRKEQSLKVGDHMLQDNKDYSTLIWIKELLPAATLTLEEHRGLVIGDYQNFIEQEWLRSLKNRYQISIDTTTVKNLKKELKN</sequence>
<evidence type="ECO:0000259" key="2">
    <source>
        <dbReference type="PROSITE" id="PS50198"/>
    </source>
</evidence>
<gene>
    <name evidence="3" type="ORF">BD809_106156</name>
</gene>
<proteinExistence type="predicted"/>
<dbReference type="AlphaFoldDB" id="A0A5S5C4L8"/>
<dbReference type="PANTHER" id="PTHR47245">
    <property type="entry name" value="PEPTIDYLPROLYL ISOMERASE"/>
    <property type="match status" value="1"/>
</dbReference>
<dbReference type="Pfam" id="PF00639">
    <property type="entry name" value="Rotamase"/>
    <property type="match status" value="2"/>
</dbReference>
<evidence type="ECO:0000313" key="4">
    <source>
        <dbReference type="Proteomes" id="UP000324376"/>
    </source>
</evidence>
<keyword evidence="1" id="KW-0697">Rotamase</keyword>
<keyword evidence="1 3" id="KW-0413">Isomerase</keyword>
<dbReference type="Proteomes" id="UP000324376">
    <property type="component" value="Unassembled WGS sequence"/>
</dbReference>
<name>A0A5S5C4L8_9FLAO</name>
<dbReference type="PROSITE" id="PS50198">
    <property type="entry name" value="PPIC_PPIASE_2"/>
    <property type="match status" value="2"/>
</dbReference>
<dbReference type="SUPFAM" id="SSF54534">
    <property type="entry name" value="FKBP-like"/>
    <property type="match status" value="2"/>
</dbReference>
<dbReference type="EMBL" id="VNHU01000006">
    <property type="protein sequence ID" value="TYP72903.1"/>
    <property type="molecule type" value="Genomic_DNA"/>
</dbReference>
<dbReference type="Gene3D" id="3.10.50.40">
    <property type="match status" value="2"/>
</dbReference>
<dbReference type="GO" id="GO:0003755">
    <property type="term" value="F:peptidyl-prolyl cis-trans isomerase activity"/>
    <property type="evidence" value="ECO:0007669"/>
    <property type="project" value="UniProtKB-KW"/>
</dbReference>
<comment type="caution">
    <text evidence="3">The sequence shown here is derived from an EMBL/GenBank/DDBJ whole genome shotgun (WGS) entry which is preliminary data.</text>
</comment>
<evidence type="ECO:0000313" key="3">
    <source>
        <dbReference type="EMBL" id="TYP72903.1"/>
    </source>
</evidence>
<organism evidence="3 4">
    <name type="scientific">Aquimarina intermedia</name>
    <dbReference type="NCBI Taxonomy" id="350814"/>
    <lineage>
        <taxon>Bacteria</taxon>
        <taxon>Pseudomonadati</taxon>
        <taxon>Bacteroidota</taxon>
        <taxon>Flavobacteriia</taxon>
        <taxon>Flavobacteriales</taxon>
        <taxon>Flavobacteriaceae</taxon>
        <taxon>Aquimarina</taxon>
    </lineage>
</organism>
<reference evidence="3 4" key="1">
    <citation type="submission" date="2019-07" db="EMBL/GenBank/DDBJ databases">
        <title>Genomic Encyclopedia of Archaeal and Bacterial Type Strains, Phase II (KMG-II): from individual species to whole genera.</title>
        <authorList>
            <person name="Goeker M."/>
        </authorList>
    </citation>
    <scope>NUCLEOTIDE SEQUENCE [LARGE SCALE GENOMIC DNA]</scope>
    <source>
        <strain evidence="3 4">DSM 17527</strain>
    </source>
</reference>
<dbReference type="RefSeq" id="WP_170251861.1">
    <property type="nucleotide sequence ID" value="NZ_VNHU01000006.1"/>
</dbReference>
<dbReference type="PANTHER" id="PTHR47245:SF2">
    <property type="entry name" value="PEPTIDYL-PROLYL CIS-TRANS ISOMERASE HP_0175-RELATED"/>
    <property type="match status" value="1"/>
</dbReference>
<accession>A0A5S5C4L8</accession>
<protein>
    <submittedName>
        <fullName evidence="3">Peptidyl-prolyl cis-trans isomerase SurA</fullName>
    </submittedName>
</protein>
<evidence type="ECO:0000256" key="1">
    <source>
        <dbReference type="PROSITE-ProRule" id="PRU00278"/>
    </source>
</evidence>
<dbReference type="InterPro" id="IPR050245">
    <property type="entry name" value="PrsA_foldase"/>
</dbReference>